<accession>A0A022QER4</accession>
<proteinExistence type="predicted"/>
<dbReference type="GO" id="GO:0016747">
    <property type="term" value="F:acyltransferase activity, transferring groups other than amino-acyl groups"/>
    <property type="evidence" value="ECO:0007669"/>
    <property type="project" value="UniProtKB-ARBA"/>
</dbReference>
<gene>
    <name evidence="3" type="ORF">MIMGU_mgv1a005927mg</name>
</gene>
<dbReference type="KEGG" id="egt:105970564"/>
<keyword evidence="4" id="KW-1185">Reference proteome</keyword>
<dbReference type="OrthoDB" id="1862401at2759"/>
<name>A0A022QER4_ERYGU</name>
<dbReference type="eggNOG" id="ENOG502QPXT">
    <property type="taxonomic scope" value="Eukaryota"/>
</dbReference>
<keyword evidence="1" id="KW-0808">Transferase</keyword>
<dbReference type="PANTHER" id="PTHR31625">
    <property type="match status" value="1"/>
</dbReference>
<protein>
    <recommendedName>
        <fullName evidence="5">Anthocyanin acyltransferase</fullName>
    </recommendedName>
</protein>
<evidence type="ECO:0000313" key="3">
    <source>
        <dbReference type="EMBL" id="EYU26094.1"/>
    </source>
</evidence>
<organism evidence="3 4">
    <name type="scientific">Erythranthe guttata</name>
    <name type="common">Yellow monkey flower</name>
    <name type="synonym">Mimulus guttatus</name>
    <dbReference type="NCBI Taxonomy" id="4155"/>
    <lineage>
        <taxon>Eukaryota</taxon>
        <taxon>Viridiplantae</taxon>
        <taxon>Streptophyta</taxon>
        <taxon>Embryophyta</taxon>
        <taxon>Tracheophyta</taxon>
        <taxon>Spermatophyta</taxon>
        <taxon>Magnoliopsida</taxon>
        <taxon>eudicotyledons</taxon>
        <taxon>Gunneridae</taxon>
        <taxon>Pentapetalae</taxon>
        <taxon>asterids</taxon>
        <taxon>lamiids</taxon>
        <taxon>Lamiales</taxon>
        <taxon>Phrymaceae</taxon>
        <taxon>Erythranthe</taxon>
    </lineage>
</organism>
<reference evidence="3 4" key="1">
    <citation type="journal article" date="2013" name="Proc. Natl. Acad. Sci. U.S.A.">
        <title>Fine-scale variation in meiotic recombination in Mimulus inferred from population shotgun sequencing.</title>
        <authorList>
            <person name="Hellsten U."/>
            <person name="Wright K.M."/>
            <person name="Jenkins J."/>
            <person name="Shu S."/>
            <person name="Yuan Y."/>
            <person name="Wessler S.R."/>
            <person name="Schmutz J."/>
            <person name="Willis J.H."/>
            <person name="Rokhsar D.S."/>
        </authorList>
    </citation>
    <scope>NUCLEOTIDE SEQUENCE [LARGE SCALE GENOMIC DNA]</scope>
    <source>
        <strain evidence="4">cv. DUN x IM62</strain>
    </source>
</reference>
<dbReference type="EMBL" id="KI631751">
    <property type="protein sequence ID" value="EYU26094.1"/>
    <property type="molecule type" value="Genomic_DNA"/>
</dbReference>
<evidence type="ECO:0000256" key="1">
    <source>
        <dbReference type="ARBA" id="ARBA00022679"/>
    </source>
</evidence>
<dbReference type="Gene3D" id="3.30.559.10">
    <property type="entry name" value="Chloramphenicol acetyltransferase-like domain"/>
    <property type="match status" value="2"/>
</dbReference>
<keyword evidence="2" id="KW-0012">Acyltransferase</keyword>
<evidence type="ECO:0000313" key="4">
    <source>
        <dbReference type="Proteomes" id="UP000030748"/>
    </source>
</evidence>
<dbReference type="InterPro" id="IPR023213">
    <property type="entry name" value="CAT-like_dom_sf"/>
</dbReference>
<dbReference type="Pfam" id="PF02458">
    <property type="entry name" value="Transferase"/>
    <property type="match status" value="1"/>
</dbReference>
<dbReference type="AlphaFoldDB" id="A0A022QER4"/>
<evidence type="ECO:0000256" key="2">
    <source>
        <dbReference type="ARBA" id="ARBA00023315"/>
    </source>
</evidence>
<dbReference type="STRING" id="4155.A0A022QER4"/>
<dbReference type="PhylomeDB" id="A0A022QER4"/>
<sequence length="464" mass="51211">MVSSLKITVVETCTVAPPPQSVPPTSLPLTFLDIPWLLFTPTQPLFFYEFPTITTAHFKQNILPNLTKTLSLTLQHFFPFAGNLVTPSPHSTGAAPHLEYTEDDSILLTVAESPSAGDFKRLAANHQKTARDFRDLVPALLSAGSGGEAGSRQQLLAIQITVFPQAGISMGFTLRHVAADWRTFNNFLKGWSSLCKSGGESSSEYTSLHDRSVIRDPIGLGSTFLNEWWAMKIGRSISTCEKTIIIRSTFVLGPIEMESIKKWILTRSETLFGSTQLLLSPYVLVCAFLWVCWVKAHWSTSEENCVHYFGFVAGGMTRLRYTVPDNYAGNCVGFGRSSATRYELLGENGILFAARAIGDTIKKLNADMLGGAENWMSDWKVLRESELHIMVTGSPKVDLYGLDFGWGRPVKMEDVSIDGTGAISLCECREVVGGVEIGVALPKFKMDDFTIFFNKGLNHYSIGY</sequence>
<dbReference type="InterPro" id="IPR051504">
    <property type="entry name" value="Plant_metabolite_acyltrans"/>
</dbReference>
<evidence type="ECO:0008006" key="5">
    <source>
        <dbReference type="Google" id="ProtNLM"/>
    </source>
</evidence>
<dbReference type="Proteomes" id="UP000030748">
    <property type="component" value="Unassembled WGS sequence"/>
</dbReference>
<dbReference type="OMA" id="ENWISEW"/>